<dbReference type="CDD" id="cd04907">
    <property type="entry name" value="ACT_ThrD-I_2"/>
    <property type="match status" value="1"/>
</dbReference>
<dbReference type="EMBL" id="BSOB01000016">
    <property type="protein sequence ID" value="GLQ92931.1"/>
    <property type="molecule type" value="Genomic_DNA"/>
</dbReference>
<dbReference type="InterPro" id="IPR038110">
    <property type="entry name" value="TD_ACT-like_sf"/>
</dbReference>
<dbReference type="PANTHER" id="PTHR48078:SF11">
    <property type="entry name" value="THREONINE DEHYDRATASE, MITOCHONDRIAL"/>
    <property type="match status" value="1"/>
</dbReference>
<dbReference type="CDD" id="cd04906">
    <property type="entry name" value="ACT_ThrD-I_1"/>
    <property type="match status" value="1"/>
</dbReference>
<protein>
    <recommendedName>
        <fullName evidence="12">L-threonine dehydratase</fullName>
        <ecNumber evidence="12">4.3.1.19</ecNumber>
    </recommendedName>
    <alternativeName>
        <fullName evidence="12">Threonine deaminase</fullName>
    </alternativeName>
</protein>
<keyword evidence="15" id="KW-1185">Reference proteome</keyword>
<dbReference type="EC" id="4.3.1.19" evidence="12"/>
<evidence type="ECO:0000256" key="8">
    <source>
        <dbReference type="ARBA" id="ARBA00022898"/>
    </source>
</evidence>
<evidence type="ECO:0000256" key="6">
    <source>
        <dbReference type="ARBA" id="ARBA00022624"/>
    </source>
</evidence>
<sequence>MNAQLADKTAEPNAAAVLRRAESARVYDVAQRSALEHAPLLSARLGAGVLLKREDQQPVFSFKLRGAYNRMAKLDAAERARGVIAASAGNHAQGVALAASRLKMRATIVMPVTAPQVKVDAVRRFGGAYTEVVLHGDSYSDAQTEAQRLRDERDATLVHPFDDLDVIAGQATVALELLAQHQGPLHAIFVPIGGGGLAAGIASVIKACRPEIRVIGVQAHDADAMARALDAGERVVLDEVGLFADGTAVKQVGSLTFALCRRYLDDVLRVDTDAICAAIRDIYQDTRSIPEPSGALALAGLKQYVAKHGAGDGAVVAVVSGANMNFDRLRFVAERAEVGEQREAVFAVTIPEQRGSFRRFCSALGQHAITEFNYRIGDAQAAHIFVGVQTAKRGEREALVEAFRANDFGVLDLTDDELAKLHLRHMIGGRSPLAQDERLYRFDFPERPGALARFLDRMHPDWNISLFHYRNHGADYGRILVGIQVPPNELALLQDFLAALGYPHVDESDNPAYRLLLRE</sequence>
<dbReference type="SUPFAM" id="SSF55021">
    <property type="entry name" value="ACT-like"/>
    <property type="match status" value="1"/>
</dbReference>
<comment type="caution">
    <text evidence="14">The sequence shown here is derived from an EMBL/GenBank/DDBJ whole genome shotgun (WGS) entry which is preliminary data.</text>
</comment>
<dbReference type="InterPro" id="IPR045865">
    <property type="entry name" value="ACT-like_dom_sf"/>
</dbReference>
<dbReference type="Gene3D" id="3.40.1020.10">
    <property type="entry name" value="Biosynthetic Threonine Deaminase, Domain 3"/>
    <property type="match status" value="1"/>
</dbReference>
<evidence type="ECO:0000259" key="13">
    <source>
        <dbReference type="PROSITE" id="PS51672"/>
    </source>
</evidence>
<evidence type="ECO:0000256" key="7">
    <source>
        <dbReference type="ARBA" id="ARBA00022737"/>
    </source>
</evidence>
<dbReference type="Proteomes" id="UP001156670">
    <property type="component" value="Unassembled WGS sequence"/>
</dbReference>
<dbReference type="RefSeq" id="WP_284320659.1">
    <property type="nucleotide sequence ID" value="NZ_BSOB01000016.1"/>
</dbReference>
<keyword evidence="8 12" id="KW-0663">Pyridoxal phosphate</keyword>
<evidence type="ECO:0000313" key="15">
    <source>
        <dbReference type="Proteomes" id="UP001156670"/>
    </source>
</evidence>
<keyword evidence="6 12" id="KW-0412">Isoleucine biosynthesis</keyword>
<comment type="catalytic activity">
    <reaction evidence="1 12">
        <text>L-threonine = 2-oxobutanoate + NH4(+)</text>
        <dbReference type="Rhea" id="RHEA:22108"/>
        <dbReference type="ChEBI" id="CHEBI:16763"/>
        <dbReference type="ChEBI" id="CHEBI:28938"/>
        <dbReference type="ChEBI" id="CHEBI:57926"/>
        <dbReference type="EC" id="4.3.1.19"/>
    </reaction>
</comment>
<evidence type="ECO:0000256" key="5">
    <source>
        <dbReference type="ARBA" id="ARBA00022605"/>
    </source>
</evidence>
<dbReference type="Pfam" id="PF00585">
    <property type="entry name" value="Thr_dehydrat_C"/>
    <property type="match status" value="2"/>
</dbReference>
<evidence type="ECO:0000256" key="4">
    <source>
        <dbReference type="ARBA" id="ARBA00010869"/>
    </source>
</evidence>
<evidence type="ECO:0000256" key="2">
    <source>
        <dbReference type="ARBA" id="ARBA00001933"/>
    </source>
</evidence>
<feature type="domain" description="ACT-like" evidence="13">
    <location>
        <begin position="438"/>
        <end position="509"/>
    </location>
</feature>
<comment type="similarity">
    <text evidence="4 12">Belongs to the serine/threonine dehydratase family.</text>
</comment>
<gene>
    <name evidence="14" type="primary">ilvA_1</name>
    <name evidence="12" type="synonym">ilvA</name>
    <name evidence="14" type="ORF">GCM10007901_18820</name>
</gene>
<dbReference type="PROSITE" id="PS00165">
    <property type="entry name" value="DEHYDRATASE_SER_THR"/>
    <property type="match status" value="1"/>
</dbReference>
<dbReference type="InterPro" id="IPR001926">
    <property type="entry name" value="TrpB-like_PALP"/>
</dbReference>
<proteinExistence type="inferred from homology"/>
<accession>A0ABQ5XQT0</accession>
<evidence type="ECO:0000256" key="1">
    <source>
        <dbReference type="ARBA" id="ARBA00001274"/>
    </source>
</evidence>
<comment type="pathway">
    <text evidence="3 12">Amino-acid biosynthesis; L-isoleucine biosynthesis; 2-oxobutanoate from L-threonine: step 1/1.</text>
</comment>
<dbReference type="Gene3D" id="3.40.50.1100">
    <property type="match status" value="2"/>
</dbReference>
<evidence type="ECO:0000256" key="9">
    <source>
        <dbReference type="ARBA" id="ARBA00023239"/>
    </source>
</evidence>
<comment type="subunit">
    <text evidence="12">Homotetramer.</text>
</comment>
<dbReference type="PROSITE" id="PS51672">
    <property type="entry name" value="ACT_LIKE"/>
    <property type="match status" value="2"/>
</dbReference>
<dbReference type="SUPFAM" id="SSF53686">
    <property type="entry name" value="Tryptophan synthase beta subunit-like PLP-dependent enzymes"/>
    <property type="match status" value="1"/>
</dbReference>
<comment type="function">
    <text evidence="11 12">Catalyzes the anaerobic formation of alpha-ketobutyrate and ammonia from threonine in a two-step reaction. The first step involved a dehydration of threonine and a production of enamine intermediates (aminocrotonate), which tautomerizes to its imine form (iminobutyrate). Both intermediates are unstable and short-lived. The second step is the nonenzymatic hydrolysis of the enamine/imine intermediates to form 2-ketobutyrate and free ammonia. In the low water environment of the cell, the second step is accelerated by RidA.</text>
</comment>
<evidence type="ECO:0000256" key="3">
    <source>
        <dbReference type="ARBA" id="ARBA00004810"/>
    </source>
</evidence>
<keyword evidence="5 12" id="KW-0028">Amino-acid biosynthesis</keyword>
<dbReference type="NCBIfam" id="NF006674">
    <property type="entry name" value="PRK09224.1"/>
    <property type="match status" value="1"/>
</dbReference>
<organism evidence="14 15">
    <name type="scientific">Dyella acidisoli</name>
    <dbReference type="NCBI Taxonomy" id="1867834"/>
    <lineage>
        <taxon>Bacteria</taxon>
        <taxon>Pseudomonadati</taxon>
        <taxon>Pseudomonadota</taxon>
        <taxon>Gammaproteobacteria</taxon>
        <taxon>Lysobacterales</taxon>
        <taxon>Rhodanobacteraceae</taxon>
        <taxon>Dyella</taxon>
    </lineage>
</organism>
<dbReference type="InterPro" id="IPR001721">
    <property type="entry name" value="TD_ACT-like"/>
</dbReference>
<dbReference type="InterPro" id="IPR005787">
    <property type="entry name" value="Thr_deHydtase_biosynth"/>
</dbReference>
<dbReference type="InterPro" id="IPR000634">
    <property type="entry name" value="Ser/Thr_deHydtase_PyrdxlP-BS"/>
</dbReference>
<evidence type="ECO:0000256" key="11">
    <source>
        <dbReference type="ARBA" id="ARBA00025527"/>
    </source>
</evidence>
<keyword evidence="9 12" id="KW-0456">Lyase</keyword>
<keyword evidence="7" id="KW-0677">Repeat</keyword>
<dbReference type="NCBIfam" id="TIGR01124">
    <property type="entry name" value="ilvA_2Cterm"/>
    <property type="match status" value="1"/>
</dbReference>
<dbReference type="Pfam" id="PF00291">
    <property type="entry name" value="PALP"/>
    <property type="match status" value="1"/>
</dbReference>
<evidence type="ECO:0000313" key="14">
    <source>
        <dbReference type="EMBL" id="GLQ92931.1"/>
    </source>
</evidence>
<reference evidence="15" key="1">
    <citation type="journal article" date="2019" name="Int. J. Syst. Evol. Microbiol.">
        <title>The Global Catalogue of Microorganisms (GCM) 10K type strain sequencing project: providing services to taxonomists for standard genome sequencing and annotation.</title>
        <authorList>
            <consortium name="The Broad Institute Genomics Platform"/>
            <consortium name="The Broad Institute Genome Sequencing Center for Infectious Disease"/>
            <person name="Wu L."/>
            <person name="Ma J."/>
        </authorList>
    </citation>
    <scope>NUCLEOTIDE SEQUENCE [LARGE SCALE GENOMIC DNA]</scope>
    <source>
        <strain evidence="15">NBRC 111980</strain>
    </source>
</reference>
<dbReference type="PANTHER" id="PTHR48078">
    <property type="entry name" value="THREONINE DEHYDRATASE, MITOCHONDRIAL-RELATED"/>
    <property type="match status" value="1"/>
</dbReference>
<dbReference type="CDD" id="cd01562">
    <property type="entry name" value="Thr-dehyd"/>
    <property type="match status" value="1"/>
</dbReference>
<dbReference type="NCBIfam" id="NF009130">
    <property type="entry name" value="PRK12483.1"/>
    <property type="match status" value="1"/>
</dbReference>
<comment type="cofactor">
    <cofactor evidence="2 12">
        <name>pyridoxal 5'-phosphate</name>
        <dbReference type="ChEBI" id="CHEBI:597326"/>
    </cofactor>
</comment>
<evidence type="ECO:0000256" key="10">
    <source>
        <dbReference type="ARBA" id="ARBA00023304"/>
    </source>
</evidence>
<dbReference type="InterPro" id="IPR050147">
    <property type="entry name" value="Ser/Thr_Dehydratase"/>
</dbReference>
<feature type="domain" description="ACT-like" evidence="13">
    <location>
        <begin position="344"/>
        <end position="415"/>
    </location>
</feature>
<evidence type="ECO:0000256" key="12">
    <source>
        <dbReference type="RuleBase" id="RU362012"/>
    </source>
</evidence>
<keyword evidence="10 12" id="KW-0100">Branched-chain amino acid biosynthesis</keyword>
<dbReference type="InterPro" id="IPR036052">
    <property type="entry name" value="TrpB-like_PALP_sf"/>
</dbReference>
<name>A0ABQ5XQT0_9GAMM</name>